<keyword evidence="5" id="KW-1185">Reference proteome</keyword>
<dbReference type="Pfam" id="PF09335">
    <property type="entry name" value="VTT_dom"/>
    <property type="match status" value="1"/>
</dbReference>
<evidence type="ECO:0000313" key="5">
    <source>
        <dbReference type="Proteomes" id="UP001649381"/>
    </source>
</evidence>
<keyword evidence="2" id="KW-0472">Membrane</keyword>
<reference evidence="4 5" key="1">
    <citation type="submission" date="2022-01" db="EMBL/GenBank/DDBJ databases">
        <title>Alkalihalobacillus sp. EGI L200015, a novel bacterium isolated from a salt lake sediment.</title>
        <authorList>
            <person name="Gao L."/>
            <person name="Fang B.-Z."/>
            <person name="Li W.-J."/>
        </authorList>
    </citation>
    <scope>NUCLEOTIDE SEQUENCE [LARGE SCALE GENOMIC DNA]</scope>
    <source>
        <strain evidence="4 5">KCTC 12718</strain>
    </source>
</reference>
<sequence length="190" mass="21398">MFEFVVEFIKEYGVWGLLISVALEASSLPFPGGLVTLTFGYFLNPSISELFSYGLLASGVYTIFSFIPYGIGFKLEHKLKEKTNTRKIEKAQNWFKKYGSWSIALTRPIGLGNYISYLAGGSRVKAWKFGLLTFVGIFPWTVTMLWLGNSGNLKAVTSFLGDIQVYLLIGLAVVLIGYFFYRYKKTQQAN</sequence>
<dbReference type="InterPro" id="IPR032816">
    <property type="entry name" value="VTT_dom"/>
</dbReference>
<keyword evidence="2" id="KW-1133">Transmembrane helix</keyword>
<dbReference type="PANTHER" id="PTHR42709">
    <property type="entry name" value="ALKALINE PHOSPHATASE LIKE PROTEIN"/>
    <property type="match status" value="1"/>
</dbReference>
<protein>
    <submittedName>
        <fullName evidence="4">VTT domain-containing protein</fullName>
    </submittedName>
</protein>
<feature type="transmembrane region" description="Helical" evidence="2">
    <location>
        <begin position="129"/>
        <end position="148"/>
    </location>
</feature>
<evidence type="ECO:0000256" key="2">
    <source>
        <dbReference type="SAM" id="Phobius"/>
    </source>
</evidence>
<dbReference type="EMBL" id="JAKIJS010000001">
    <property type="protein sequence ID" value="MCF6136576.1"/>
    <property type="molecule type" value="Genomic_DNA"/>
</dbReference>
<dbReference type="Proteomes" id="UP001649381">
    <property type="component" value="Unassembled WGS sequence"/>
</dbReference>
<proteinExistence type="inferred from homology"/>
<feature type="transmembrane region" description="Helical" evidence="2">
    <location>
        <begin position="12"/>
        <end position="30"/>
    </location>
</feature>
<feature type="transmembrane region" description="Helical" evidence="2">
    <location>
        <begin position="163"/>
        <end position="181"/>
    </location>
</feature>
<comment type="caution">
    <text evidence="4">The sequence shown here is derived from an EMBL/GenBank/DDBJ whole genome shotgun (WGS) entry which is preliminary data.</text>
</comment>
<dbReference type="PANTHER" id="PTHR42709:SF9">
    <property type="entry name" value="ALKALINE PHOSPHATASE LIKE PROTEIN"/>
    <property type="match status" value="1"/>
</dbReference>
<evidence type="ECO:0000256" key="1">
    <source>
        <dbReference type="ARBA" id="ARBA00010792"/>
    </source>
</evidence>
<comment type="similarity">
    <text evidence="1">Belongs to the DedA family.</text>
</comment>
<feature type="domain" description="VTT" evidence="3">
    <location>
        <begin position="30"/>
        <end position="149"/>
    </location>
</feature>
<accession>A0ABS9GXN6</accession>
<feature type="transmembrane region" description="Helical" evidence="2">
    <location>
        <begin position="50"/>
        <end position="72"/>
    </location>
</feature>
<name>A0ABS9GXN6_9BACL</name>
<evidence type="ECO:0000259" key="3">
    <source>
        <dbReference type="Pfam" id="PF09335"/>
    </source>
</evidence>
<dbReference type="InterPro" id="IPR051311">
    <property type="entry name" value="DedA_domain"/>
</dbReference>
<gene>
    <name evidence="4" type="ORF">L2716_02460</name>
</gene>
<organism evidence="4 5">
    <name type="scientific">Pseudalkalibacillus berkeleyi</name>
    <dbReference type="NCBI Taxonomy" id="1069813"/>
    <lineage>
        <taxon>Bacteria</taxon>
        <taxon>Bacillati</taxon>
        <taxon>Bacillota</taxon>
        <taxon>Bacilli</taxon>
        <taxon>Bacillales</taxon>
        <taxon>Fictibacillaceae</taxon>
        <taxon>Pseudalkalibacillus</taxon>
    </lineage>
</organism>
<evidence type="ECO:0000313" key="4">
    <source>
        <dbReference type="EMBL" id="MCF6136576.1"/>
    </source>
</evidence>
<keyword evidence="2" id="KW-0812">Transmembrane</keyword>
<dbReference type="RefSeq" id="WP_236331445.1">
    <property type="nucleotide sequence ID" value="NZ_JAKIJS010000001.1"/>
</dbReference>